<dbReference type="CDD" id="cd06530">
    <property type="entry name" value="S26_SPase_I"/>
    <property type="match status" value="1"/>
</dbReference>
<dbReference type="PROSITE" id="PS00760">
    <property type="entry name" value="SPASE_I_2"/>
    <property type="match status" value="1"/>
</dbReference>
<dbReference type="Gene3D" id="2.10.109.10">
    <property type="entry name" value="Umud Fragment, subunit A"/>
    <property type="match status" value="1"/>
</dbReference>
<name>A0A382A597_9ZZZZ</name>
<keyword evidence="4" id="KW-0378">Hydrolase</keyword>
<dbReference type="InterPro" id="IPR019533">
    <property type="entry name" value="Peptidase_S26"/>
</dbReference>
<keyword evidence="5" id="KW-0472">Membrane</keyword>
<proteinExistence type="inferred from homology"/>
<dbReference type="PROSITE" id="PS00761">
    <property type="entry name" value="SPASE_I_3"/>
    <property type="match status" value="1"/>
</dbReference>
<feature type="domain" description="Peptidase S26" evidence="6">
    <location>
        <begin position="66"/>
        <end position="235"/>
    </location>
</feature>
<comment type="catalytic activity">
    <reaction evidence="1">
        <text>Cleavage of hydrophobic, N-terminal signal or leader sequences from secreted and periplasmic proteins.</text>
        <dbReference type="EC" id="3.4.21.89"/>
    </reaction>
</comment>
<keyword evidence="5" id="KW-1133">Transmembrane helix</keyword>
<comment type="similarity">
    <text evidence="2">Belongs to the peptidase S26 family.</text>
</comment>
<dbReference type="InterPro" id="IPR036286">
    <property type="entry name" value="LexA/Signal_pep-like_sf"/>
</dbReference>
<dbReference type="InterPro" id="IPR019758">
    <property type="entry name" value="Pept_S26A_signal_pept_1_CS"/>
</dbReference>
<dbReference type="GO" id="GO:0006465">
    <property type="term" value="P:signal peptide processing"/>
    <property type="evidence" value="ECO:0007669"/>
    <property type="project" value="InterPro"/>
</dbReference>
<evidence type="ECO:0000256" key="5">
    <source>
        <dbReference type="SAM" id="Phobius"/>
    </source>
</evidence>
<dbReference type="SUPFAM" id="SSF51306">
    <property type="entry name" value="LexA/Signal peptidase"/>
    <property type="match status" value="1"/>
</dbReference>
<dbReference type="Pfam" id="PF10502">
    <property type="entry name" value="Peptidase_S26"/>
    <property type="match status" value="1"/>
</dbReference>
<gene>
    <name evidence="7" type="ORF">METZ01_LOCUS149146</name>
</gene>
<dbReference type="GO" id="GO:0009003">
    <property type="term" value="F:signal peptidase activity"/>
    <property type="evidence" value="ECO:0007669"/>
    <property type="project" value="UniProtKB-EC"/>
</dbReference>
<dbReference type="PRINTS" id="PR00727">
    <property type="entry name" value="LEADERPTASE"/>
</dbReference>
<organism evidence="7">
    <name type="scientific">marine metagenome</name>
    <dbReference type="NCBI Taxonomy" id="408172"/>
    <lineage>
        <taxon>unclassified sequences</taxon>
        <taxon>metagenomes</taxon>
        <taxon>ecological metagenomes</taxon>
    </lineage>
</organism>
<dbReference type="NCBIfam" id="TIGR02227">
    <property type="entry name" value="sigpep_I_bact"/>
    <property type="match status" value="1"/>
</dbReference>
<reference evidence="7" key="1">
    <citation type="submission" date="2018-05" db="EMBL/GenBank/DDBJ databases">
        <authorList>
            <person name="Lanie J.A."/>
            <person name="Ng W.-L."/>
            <person name="Kazmierczak K.M."/>
            <person name="Andrzejewski T.M."/>
            <person name="Davidsen T.M."/>
            <person name="Wayne K.J."/>
            <person name="Tettelin H."/>
            <person name="Glass J.I."/>
            <person name="Rusch D."/>
            <person name="Podicherti R."/>
            <person name="Tsui H.-C.T."/>
            <person name="Winkler M.E."/>
        </authorList>
    </citation>
    <scope>NUCLEOTIDE SEQUENCE</scope>
</reference>
<dbReference type="PANTHER" id="PTHR43390">
    <property type="entry name" value="SIGNAL PEPTIDASE I"/>
    <property type="match status" value="1"/>
</dbReference>
<dbReference type="GO" id="GO:0016020">
    <property type="term" value="C:membrane"/>
    <property type="evidence" value="ECO:0007669"/>
    <property type="project" value="InterPro"/>
</dbReference>
<evidence type="ECO:0000256" key="2">
    <source>
        <dbReference type="ARBA" id="ARBA00009370"/>
    </source>
</evidence>
<dbReference type="PANTHER" id="PTHR43390:SF1">
    <property type="entry name" value="CHLOROPLAST PROCESSING PEPTIDASE"/>
    <property type="match status" value="1"/>
</dbReference>
<dbReference type="EC" id="3.4.21.89" evidence="3"/>
<evidence type="ECO:0000256" key="3">
    <source>
        <dbReference type="ARBA" id="ARBA00013208"/>
    </source>
</evidence>
<evidence type="ECO:0000259" key="6">
    <source>
        <dbReference type="Pfam" id="PF10502"/>
    </source>
</evidence>
<dbReference type="InterPro" id="IPR000223">
    <property type="entry name" value="Pept_S26A_signal_pept_1"/>
</dbReference>
<feature type="transmembrane region" description="Helical" evidence="5">
    <location>
        <begin position="68"/>
        <end position="91"/>
    </location>
</feature>
<evidence type="ECO:0000256" key="4">
    <source>
        <dbReference type="ARBA" id="ARBA00022801"/>
    </source>
</evidence>
<dbReference type="AlphaFoldDB" id="A0A382A597"/>
<dbReference type="GO" id="GO:0004252">
    <property type="term" value="F:serine-type endopeptidase activity"/>
    <property type="evidence" value="ECO:0007669"/>
    <property type="project" value="InterPro"/>
</dbReference>
<dbReference type="InterPro" id="IPR019757">
    <property type="entry name" value="Pept_S26A_signal_pept_1_Lys-AS"/>
</dbReference>
<accession>A0A382A597</accession>
<feature type="non-terminal residue" evidence="7">
    <location>
        <position position="1"/>
    </location>
</feature>
<protein>
    <recommendedName>
        <fullName evidence="3">signal peptidase I</fullName>
        <ecNumber evidence="3">3.4.21.89</ecNumber>
    </recommendedName>
</protein>
<dbReference type="EMBL" id="UINC01023835">
    <property type="protein sequence ID" value="SVA96292.1"/>
    <property type="molecule type" value="Genomic_DNA"/>
</dbReference>
<sequence>TDAPKEVEMKEIQEHEEDSFRGSIVTLEDIEGEQTIDLVHSEEISKTSKDDDFFPSVVKRTRKSVVEWTVVLVGAVGLALLIKAFLFQAYYIPSPSMNPTLLEGDRIMVNKLSYNLHSVNRGDLVVFSAQEKNGGEDDLIKRVIGLPGEFVTVGDGRMEINGGLLLEPYLPLQTEVNAFATPVNCVNRPEETSGCRVPGDHVFVMGDNRNNSRDSRFFGPIPIEDIEGRAFIRIWPFGDIKRL</sequence>
<evidence type="ECO:0000313" key="7">
    <source>
        <dbReference type="EMBL" id="SVA96292.1"/>
    </source>
</evidence>
<evidence type="ECO:0000256" key="1">
    <source>
        <dbReference type="ARBA" id="ARBA00000677"/>
    </source>
</evidence>
<keyword evidence="5" id="KW-0812">Transmembrane</keyword>